<sequence>MQRYVTAVSTRGLCQALRRVGAITPLLHCSFHRYTSTTRPLSDAAVLQGSEDQSPRGLASALSTEVFTEEENSPLLDEDEFDELEAASQELHDLCYTMIAHLRCTVPDAHRALFERRVKRSFREPQPEQYRRLLHGHGDRSLRRRNNYRGRKDFEEATKLYLQWGEKVLLLLTQPVLDRLVKSAGKGHRDLRSDGVHRYRQPLKRATWRTFPHRWFKHAPFEVQQLRADIPESVVLNTRFYRDHATLRYLFTLMEPQHFFRERIEHRMIELTRKYDVSQRATK</sequence>
<dbReference type="OrthoDB" id="276836at2759"/>
<evidence type="ECO:0000313" key="2">
    <source>
        <dbReference type="EMBL" id="KAG5490553.1"/>
    </source>
</evidence>
<keyword evidence="3" id="KW-1185">Reference proteome</keyword>
<dbReference type="AlphaFoldDB" id="A0A836L755"/>
<dbReference type="Proteomes" id="UP000674318">
    <property type="component" value="Unassembled WGS sequence"/>
</dbReference>
<organism evidence="2 3">
    <name type="scientific">Porcisia hertigi</name>
    <dbReference type="NCBI Taxonomy" id="2761500"/>
    <lineage>
        <taxon>Eukaryota</taxon>
        <taxon>Discoba</taxon>
        <taxon>Euglenozoa</taxon>
        <taxon>Kinetoplastea</taxon>
        <taxon>Metakinetoplastina</taxon>
        <taxon>Trypanosomatida</taxon>
        <taxon>Trypanosomatidae</taxon>
        <taxon>Leishmaniinae</taxon>
        <taxon>Porcisia</taxon>
    </lineage>
</organism>
<reference evidence="2 3" key="1">
    <citation type="submission" date="2021-02" db="EMBL/GenBank/DDBJ databases">
        <title>Porcisia hertigi Genome sequencing and assembly.</title>
        <authorList>
            <person name="Almutairi H."/>
            <person name="Gatherer D."/>
        </authorList>
    </citation>
    <scope>NUCLEOTIDE SEQUENCE [LARGE SCALE GENOMIC DNA]</scope>
    <source>
        <strain evidence="2 3">C119</strain>
    </source>
</reference>
<evidence type="ECO:0000256" key="1">
    <source>
        <dbReference type="SAM" id="MobiDB-lite"/>
    </source>
</evidence>
<dbReference type="RefSeq" id="XP_067752881.1">
    <property type="nucleotide sequence ID" value="XM_067896724.1"/>
</dbReference>
<dbReference type="EMBL" id="JAFJZO010000036">
    <property type="protein sequence ID" value="KAG5490553.1"/>
    <property type="molecule type" value="Genomic_DNA"/>
</dbReference>
<evidence type="ECO:0000313" key="3">
    <source>
        <dbReference type="Proteomes" id="UP000674318"/>
    </source>
</evidence>
<comment type="caution">
    <text evidence="2">The sequence shown here is derived from an EMBL/GenBank/DDBJ whole genome shotgun (WGS) entry which is preliminary data.</text>
</comment>
<accession>A0A836L755</accession>
<gene>
    <name evidence="2" type="ORF">JKF63_00673</name>
</gene>
<dbReference type="GeneID" id="94286801"/>
<protein>
    <submittedName>
        <fullName evidence="2">Uncharacterized protein</fullName>
    </submittedName>
</protein>
<proteinExistence type="predicted"/>
<name>A0A836L755_9TRYP</name>
<feature type="region of interest" description="Disordered" evidence="1">
    <location>
        <begin position="45"/>
        <end position="64"/>
    </location>
</feature>
<dbReference type="KEGG" id="phet:94286801"/>